<keyword evidence="1" id="KW-0812">Transmembrane</keyword>
<organism evidence="2 3">
    <name type="scientific">Rhizophagus irregularis</name>
    <dbReference type="NCBI Taxonomy" id="588596"/>
    <lineage>
        <taxon>Eukaryota</taxon>
        <taxon>Fungi</taxon>
        <taxon>Fungi incertae sedis</taxon>
        <taxon>Mucoromycota</taxon>
        <taxon>Glomeromycotina</taxon>
        <taxon>Glomeromycetes</taxon>
        <taxon>Glomerales</taxon>
        <taxon>Glomeraceae</taxon>
        <taxon>Rhizophagus</taxon>
    </lineage>
</organism>
<dbReference type="VEuPathDB" id="FungiDB:RhiirA1_450691"/>
<proteinExistence type="predicted"/>
<accession>A0A2I1G0S2</accession>
<dbReference type="Proteomes" id="UP000234323">
    <property type="component" value="Unassembled WGS sequence"/>
</dbReference>
<keyword evidence="1" id="KW-0472">Membrane</keyword>
<dbReference type="VEuPathDB" id="FungiDB:FUN_024458"/>
<dbReference type="VEuPathDB" id="FungiDB:RhiirFUN_004291"/>
<evidence type="ECO:0000256" key="1">
    <source>
        <dbReference type="SAM" id="Phobius"/>
    </source>
</evidence>
<feature type="transmembrane region" description="Helical" evidence="1">
    <location>
        <begin position="246"/>
        <end position="263"/>
    </location>
</feature>
<feature type="transmembrane region" description="Helical" evidence="1">
    <location>
        <begin position="125"/>
        <end position="146"/>
    </location>
</feature>
<protein>
    <submittedName>
        <fullName evidence="2">Uncharacterized protein</fullName>
    </submittedName>
</protein>
<evidence type="ECO:0000313" key="2">
    <source>
        <dbReference type="EMBL" id="PKY40224.1"/>
    </source>
</evidence>
<keyword evidence="1" id="KW-1133">Transmembrane helix</keyword>
<comment type="caution">
    <text evidence="2">The sequence shown here is derived from an EMBL/GenBank/DDBJ whole genome shotgun (WGS) entry which is preliminary data.</text>
</comment>
<feature type="transmembrane region" description="Helical" evidence="1">
    <location>
        <begin position="211"/>
        <end position="234"/>
    </location>
</feature>
<reference evidence="2 3" key="1">
    <citation type="submission" date="2015-10" db="EMBL/GenBank/DDBJ databases">
        <title>Genome analyses suggest a sexual origin of heterokaryosis in a supposedly ancient asexual fungus.</title>
        <authorList>
            <person name="Ropars J."/>
            <person name="Sedzielewska K."/>
            <person name="Noel J."/>
            <person name="Charron P."/>
            <person name="Farinelli L."/>
            <person name="Marton T."/>
            <person name="Kruger M."/>
            <person name="Pelin A."/>
            <person name="Brachmann A."/>
            <person name="Corradi N."/>
        </authorList>
    </citation>
    <scope>NUCLEOTIDE SEQUENCE [LARGE SCALE GENOMIC DNA]</scope>
    <source>
        <strain evidence="2 3">A4</strain>
    </source>
</reference>
<evidence type="ECO:0000313" key="3">
    <source>
        <dbReference type="Proteomes" id="UP000234323"/>
    </source>
</evidence>
<feature type="transmembrane region" description="Helical" evidence="1">
    <location>
        <begin position="275"/>
        <end position="301"/>
    </location>
</feature>
<dbReference type="OrthoDB" id="2390474at2759"/>
<sequence>METNFYLTLIRKLLNPIPQYILGCLPAVAIVGDTPKEKLTEKLAWSLRCLGCPFTGLFYSCNVGSRKTDQCLFWLPSDYFKCERNDGQLYPIAFRPVGIHGKILELNEIQRISAEIKRCTARASVLERLSSLVSAYYIFVGIIAGISRVTKPAVCEDWPYIPLLLSWTIPSIYKRIIWGHLIVKNPKIEMASLKPITLKEIDDEEIKNHKLFTVTFTAFASVFFPWITVLLAYFTPPIGYLCRSKYVSVLCAIWSLNSALAYLCHLKGERGVSNFCFGIFHIWFSICGFVVAMLIFVLGLLTNNGEWWLKFFGPSCDVSSACTLNK</sequence>
<dbReference type="AlphaFoldDB" id="A0A2I1G0S2"/>
<dbReference type="EMBL" id="LLXI01000092">
    <property type="protein sequence ID" value="PKY40224.1"/>
    <property type="molecule type" value="Genomic_DNA"/>
</dbReference>
<name>A0A2I1G0S2_9GLOM</name>
<gene>
    <name evidence="2" type="ORF">RhiirA4_453548</name>
</gene>
<keyword evidence="3" id="KW-1185">Reference proteome</keyword>